<dbReference type="EMBL" id="CP126212">
    <property type="protein sequence ID" value="WIA14636.1"/>
    <property type="molecule type" value="Genomic_DNA"/>
</dbReference>
<evidence type="ECO:0000313" key="2">
    <source>
        <dbReference type="EMBL" id="WIA14636.1"/>
    </source>
</evidence>
<proteinExistence type="predicted"/>
<name>A0ABY8TZN5_TETOB</name>
<accession>A0ABY8TZN5</accession>
<gene>
    <name evidence="2" type="ORF">OEZ85_003141</name>
</gene>
<dbReference type="Gene3D" id="3.40.50.11350">
    <property type="match status" value="1"/>
</dbReference>
<evidence type="ECO:0000256" key="1">
    <source>
        <dbReference type="SAM" id="MobiDB-lite"/>
    </source>
</evidence>
<organism evidence="2 3">
    <name type="scientific">Tetradesmus obliquus</name>
    <name type="common">Green alga</name>
    <name type="synonym">Acutodesmus obliquus</name>
    <dbReference type="NCBI Taxonomy" id="3088"/>
    <lineage>
        <taxon>Eukaryota</taxon>
        <taxon>Viridiplantae</taxon>
        <taxon>Chlorophyta</taxon>
        <taxon>core chlorophytes</taxon>
        <taxon>Chlorophyceae</taxon>
        <taxon>CS clade</taxon>
        <taxon>Sphaeropleales</taxon>
        <taxon>Scenedesmaceae</taxon>
        <taxon>Tetradesmus</taxon>
    </lineage>
</organism>
<keyword evidence="3" id="KW-1185">Reference proteome</keyword>
<reference evidence="2 3" key="1">
    <citation type="submission" date="2023-05" db="EMBL/GenBank/DDBJ databases">
        <title>A 100% complete, gapless, phased diploid assembly of the Scenedesmus obliquus UTEX 3031 genome.</title>
        <authorList>
            <person name="Biondi T.C."/>
            <person name="Hanschen E.R."/>
            <person name="Kwon T."/>
            <person name="Eng W."/>
            <person name="Kruse C.P.S."/>
            <person name="Koehler S.I."/>
            <person name="Kunde Y."/>
            <person name="Gleasner C.D."/>
            <person name="You Mak K.T."/>
            <person name="Polle J."/>
            <person name="Hovde B.T."/>
            <person name="Starkenburg S.R."/>
        </authorList>
    </citation>
    <scope>NUCLEOTIDE SEQUENCE [LARGE SCALE GENOMIC DNA]</scope>
    <source>
        <strain evidence="2 3">DOE0152z</strain>
    </source>
</reference>
<protein>
    <recommendedName>
        <fullName evidence="4">Fucosyltransferase</fullName>
    </recommendedName>
</protein>
<feature type="compositionally biased region" description="Polar residues" evidence="1">
    <location>
        <begin position="13"/>
        <end position="26"/>
    </location>
</feature>
<evidence type="ECO:0008006" key="4">
    <source>
        <dbReference type="Google" id="ProtNLM"/>
    </source>
</evidence>
<sequence>MNFKKRQVDLVSHQCTEGTPRQSRNNSTADHIIGLVTQFYLALLGQRAFTAFTPPDHPPGLAAACDFPFFNWTHPQQLPYTLLASLPQQATSRTEMAPNAAAIYPDPYEHYALHNMVNPLDRDLELLETADMADFPVGNASVPVVLSTTNRGASYALSRNPHHKEQFWREYGLRPETAFMCGFWSLCSPNAAVQAKYMKKFWRPLQQPELLKIGIQVRFGDQLAFLHKADMSPAALLAMATPYFECASALEEAFAAQGQPVIWYIISDSGTFRRAAKDLYGDKVLTDDELQLMHVACHLNDDPSLCKDSKLQAAVQHAVGEMLTFSLTDYHIITQSSGFGRVGAWLSGRWGNIFELAPGAWDAARVCPRRPTSPKKSASHWSRI</sequence>
<dbReference type="Proteomes" id="UP001244341">
    <property type="component" value="Chromosome 5b"/>
</dbReference>
<evidence type="ECO:0000313" key="3">
    <source>
        <dbReference type="Proteomes" id="UP001244341"/>
    </source>
</evidence>
<feature type="region of interest" description="Disordered" evidence="1">
    <location>
        <begin position="1"/>
        <end position="26"/>
    </location>
</feature>